<dbReference type="HOGENOM" id="CLU_713224_0_0_10"/>
<feature type="domain" description="Peptidase M50" evidence="8">
    <location>
        <begin position="59"/>
        <end position="241"/>
    </location>
</feature>
<accession>D2QTY7</accession>
<dbReference type="Pfam" id="PF02163">
    <property type="entry name" value="Peptidase_M50"/>
    <property type="match status" value="1"/>
</dbReference>
<evidence type="ECO:0000256" key="3">
    <source>
        <dbReference type="ARBA" id="ARBA00007931"/>
    </source>
</evidence>
<feature type="transmembrane region" description="Helical" evidence="7">
    <location>
        <begin position="133"/>
        <end position="156"/>
    </location>
</feature>
<keyword evidence="5 7" id="KW-1133">Transmembrane helix</keyword>
<evidence type="ECO:0000313" key="9">
    <source>
        <dbReference type="EMBL" id="ADB42269.1"/>
    </source>
</evidence>
<reference evidence="9 10" key="1">
    <citation type="journal article" date="2010" name="Stand. Genomic Sci.">
        <title>Complete genome sequence of Spirosoma linguale type strain (1).</title>
        <authorList>
            <person name="Lail K."/>
            <person name="Sikorski J."/>
            <person name="Saunders E."/>
            <person name="Lapidus A."/>
            <person name="Glavina Del Rio T."/>
            <person name="Copeland A."/>
            <person name="Tice H."/>
            <person name="Cheng J.-F."/>
            <person name="Lucas S."/>
            <person name="Nolan M."/>
            <person name="Bruce D."/>
            <person name="Goodwin L."/>
            <person name="Pitluck S."/>
            <person name="Ivanova N."/>
            <person name="Mavromatis K."/>
            <person name="Ovchinnikova G."/>
            <person name="Pati A."/>
            <person name="Chen A."/>
            <person name="Palaniappan K."/>
            <person name="Land M."/>
            <person name="Hauser L."/>
            <person name="Chang Y.-J."/>
            <person name="Jeffries C.D."/>
            <person name="Chain P."/>
            <person name="Brettin T."/>
            <person name="Detter J.C."/>
            <person name="Schuetze A."/>
            <person name="Rohde M."/>
            <person name="Tindall B.J."/>
            <person name="Goeker M."/>
            <person name="Bristow J."/>
            <person name="Eisen J.A."/>
            <person name="Markowitz V."/>
            <person name="Hugenholtz P."/>
            <person name="Kyrpides N.C."/>
            <person name="Klenk H.-P."/>
            <person name="Chen F."/>
        </authorList>
    </citation>
    <scope>NUCLEOTIDE SEQUENCE [LARGE SCALE GENOMIC DNA]</scope>
    <source>
        <strain evidence="10">ATCC 33905 / DSM 74 / LMG 10896 / Claus 1</strain>
    </source>
</reference>
<keyword evidence="6 7" id="KW-0472">Membrane</keyword>
<protein>
    <recommendedName>
        <fullName evidence="8">Peptidase M50 domain-containing protein</fullName>
    </recommendedName>
</protein>
<comment type="similarity">
    <text evidence="3">Belongs to the peptidase M50B family.</text>
</comment>
<dbReference type="GO" id="GO:0006508">
    <property type="term" value="P:proteolysis"/>
    <property type="evidence" value="ECO:0007669"/>
    <property type="project" value="InterPro"/>
</dbReference>
<feature type="transmembrane region" description="Helical" evidence="7">
    <location>
        <begin position="168"/>
        <end position="190"/>
    </location>
</feature>
<dbReference type="eggNOG" id="COG1994">
    <property type="taxonomic scope" value="Bacteria"/>
</dbReference>
<evidence type="ECO:0000256" key="6">
    <source>
        <dbReference type="ARBA" id="ARBA00023136"/>
    </source>
</evidence>
<dbReference type="EMBL" id="CP001769">
    <property type="protein sequence ID" value="ADB42269.1"/>
    <property type="molecule type" value="Genomic_DNA"/>
</dbReference>
<evidence type="ECO:0000256" key="4">
    <source>
        <dbReference type="ARBA" id="ARBA00022692"/>
    </source>
</evidence>
<dbReference type="CDD" id="cd05709">
    <property type="entry name" value="S2P-M50"/>
    <property type="match status" value="1"/>
</dbReference>
<gene>
    <name evidence="9" type="ordered locus">Slin_6310</name>
</gene>
<name>D2QTY7_SPILD</name>
<dbReference type="GO" id="GO:0016020">
    <property type="term" value="C:membrane"/>
    <property type="evidence" value="ECO:0007669"/>
    <property type="project" value="UniProtKB-SubCell"/>
</dbReference>
<evidence type="ECO:0000256" key="1">
    <source>
        <dbReference type="ARBA" id="ARBA00001947"/>
    </source>
</evidence>
<evidence type="ECO:0000256" key="7">
    <source>
        <dbReference type="SAM" id="Phobius"/>
    </source>
</evidence>
<keyword evidence="4 7" id="KW-0812">Transmembrane</keyword>
<dbReference type="Proteomes" id="UP000002028">
    <property type="component" value="Chromosome"/>
</dbReference>
<evidence type="ECO:0000256" key="5">
    <source>
        <dbReference type="ARBA" id="ARBA00022989"/>
    </source>
</evidence>
<feature type="transmembrane region" description="Helical" evidence="7">
    <location>
        <begin position="7"/>
        <end position="33"/>
    </location>
</feature>
<organism evidence="9 10">
    <name type="scientific">Spirosoma linguale (strain ATCC 33905 / DSM 74 / LMG 10896 / Claus 1)</name>
    <dbReference type="NCBI Taxonomy" id="504472"/>
    <lineage>
        <taxon>Bacteria</taxon>
        <taxon>Pseudomonadati</taxon>
        <taxon>Bacteroidota</taxon>
        <taxon>Cytophagia</taxon>
        <taxon>Cytophagales</taxon>
        <taxon>Cytophagaceae</taxon>
        <taxon>Spirosoma</taxon>
    </lineage>
</organism>
<dbReference type="RefSeq" id="WP_012930753.1">
    <property type="nucleotide sequence ID" value="NC_013730.1"/>
</dbReference>
<sequence length="390" mass="43327">MEKKKRALIQIILGSLVGGAVGFGIGKFAFQLFPKDLLKHVLQSSAGPAETAAKILLSLVALWAALAIHELGHLLTGVVQGFRFHLYVAGFLGIRRNPQSDRVEWYLNRDAQLFGGVAATLPTQQTTDLRQRFAWVVLAGPLTSLLTGALVLWLTYMGIGNPAVSTSVLLRCSLIFGLVFSMTSLALFLATTVPNRTGVFYTDRARFFRLIRGGHTGQVEQAVLETLAHSMSGRPYGELDSEQLDLLLTEKETFFQTYAHTLAYYRHLDRNELAEAYRHICTADELAHEQPRLFRQEIWKELAFAHAYIGHDAVQARQVWQQIKPDPETKPSAQTYLTKAAIAVAELTSATALQDIQQGISLLPTPIYKAEDRLYAQLLNQLAQTAKQPI</sequence>
<evidence type="ECO:0000256" key="2">
    <source>
        <dbReference type="ARBA" id="ARBA00004141"/>
    </source>
</evidence>
<comment type="subcellular location">
    <subcellularLocation>
        <location evidence="2">Membrane</location>
        <topology evidence="2">Multi-pass membrane protein</topology>
    </subcellularLocation>
</comment>
<feature type="transmembrane region" description="Helical" evidence="7">
    <location>
        <begin position="53"/>
        <end position="75"/>
    </location>
</feature>
<dbReference type="InterPro" id="IPR008915">
    <property type="entry name" value="Peptidase_M50"/>
</dbReference>
<dbReference type="AlphaFoldDB" id="D2QTY7"/>
<evidence type="ECO:0000259" key="8">
    <source>
        <dbReference type="Pfam" id="PF02163"/>
    </source>
</evidence>
<evidence type="ECO:0000313" key="10">
    <source>
        <dbReference type="Proteomes" id="UP000002028"/>
    </source>
</evidence>
<proteinExistence type="inferred from homology"/>
<keyword evidence="10" id="KW-1185">Reference proteome</keyword>
<dbReference type="STRING" id="504472.Slin_6310"/>
<dbReference type="KEGG" id="sli:Slin_6310"/>
<comment type="cofactor">
    <cofactor evidence="1">
        <name>Zn(2+)</name>
        <dbReference type="ChEBI" id="CHEBI:29105"/>
    </cofactor>
</comment>